<dbReference type="Proteomes" id="UP001234178">
    <property type="component" value="Unassembled WGS sequence"/>
</dbReference>
<dbReference type="EMBL" id="JAOYFB010000036">
    <property type="protein sequence ID" value="KAK4018668.1"/>
    <property type="molecule type" value="Genomic_DNA"/>
</dbReference>
<evidence type="ECO:0000313" key="2">
    <source>
        <dbReference type="EMBL" id="KAK4018668.1"/>
    </source>
</evidence>
<accession>A0ABR0A0J0</accession>
<feature type="compositionally biased region" description="Polar residues" evidence="1">
    <location>
        <begin position="7"/>
        <end position="24"/>
    </location>
</feature>
<sequence length="79" mass="8696">MRFSLDGSGNASNPRQFVASAASNYRQPAPRRRCALRLIQSHVNMNKTNETTPCSEQIVSQSFGITVVWDATVAPTLRS</sequence>
<evidence type="ECO:0000313" key="3">
    <source>
        <dbReference type="Proteomes" id="UP001234178"/>
    </source>
</evidence>
<name>A0ABR0A0J0_9CRUS</name>
<evidence type="ECO:0000256" key="1">
    <source>
        <dbReference type="SAM" id="MobiDB-lite"/>
    </source>
</evidence>
<reference evidence="2 3" key="1">
    <citation type="journal article" date="2023" name="Nucleic Acids Res.">
        <title>The hologenome of Daphnia magna reveals possible DNA methylation and microbiome-mediated evolution of the host genome.</title>
        <authorList>
            <person name="Chaturvedi A."/>
            <person name="Li X."/>
            <person name="Dhandapani V."/>
            <person name="Marshall H."/>
            <person name="Kissane S."/>
            <person name="Cuenca-Cambronero M."/>
            <person name="Asole G."/>
            <person name="Calvet F."/>
            <person name="Ruiz-Romero M."/>
            <person name="Marangio P."/>
            <person name="Guigo R."/>
            <person name="Rago D."/>
            <person name="Mirbahai L."/>
            <person name="Eastwood N."/>
            <person name="Colbourne J.K."/>
            <person name="Zhou J."/>
            <person name="Mallon E."/>
            <person name="Orsini L."/>
        </authorList>
    </citation>
    <scope>NUCLEOTIDE SEQUENCE [LARGE SCALE GENOMIC DNA]</scope>
    <source>
        <strain evidence="2">LRV0_1</strain>
    </source>
</reference>
<comment type="caution">
    <text evidence="2">The sequence shown here is derived from an EMBL/GenBank/DDBJ whole genome shotgun (WGS) entry which is preliminary data.</text>
</comment>
<organism evidence="2 3">
    <name type="scientific">Daphnia magna</name>
    <dbReference type="NCBI Taxonomy" id="35525"/>
    <lineage>
        <taxon>Eukaryota</taxon>
        <taxon>Metazoa</taxon>
        <taxon>Ecdysozoa</taxon>
        <taxon>Arthropoda</taxon>
        <taxon>Crustacea</taxon>
        <taxon>Branchiopoda</taxon>
        <taxon>Diplostraca</taxon>
        <taxon>Cladocera</taxon>
        <taxon>Anomopoda</taxon>
        <taxon>Daphniidae</taxon>
        <taxon>Daphnia</taxon>
    </lineage>
</organism>
<protein>
    <submittedName>
        <fullName evidence="2">Uncharacterized protein</fullName>
    </submittedName>
</protein>
<proteinExistence type="predicted"/>
<gene>
    <name evidence="2" type="ORF">OUZ56_000713</name>
</gene>
<keyword evidence="3" id="KW-1185">Reference proteome</keyword>
<feature type="region of interest" description="Disordered" evidence="1">
    <location>
        <begin position="1"/>
        <end position="24"/>
    </location>
</feature>